<feature type="non-terminal residue" evidence="1">
    <location>
        <position position="1"/>
    </location>
</feature>
<name>A0A0B2PWW1_GLYSO</name>
<gene>
    <name evidence="1" type="ORF">glysoja_049075</name>
</gene>
<organism evidence="1">
    <name type="scientific">Glycine soja</name>
    <name type="common">Wild soybean</name>
    <dbReference type="NCBI Taxonomy" id="3848"/>
    <lineage>
        <taxon>Eukaryota</taxon>
        <taxon>Viridiplantae</taxon>
        <taxon>Streptophyta</taxon>
        <taxon>Embryophyta</taxon>
        <taxon>Tracheophyta</taxon>
        <taxon>Spermatophyta</taxon>
        <taxon>Magnoliopsida</taxon>
        <taxon>eudicotyledons</taxon>
        <taxon>Gunneridae</taxon>
        <taxon>Pentapetalae</taxon>
        <taxon>rosids</taxon>
        <taxon>fabids</taxon>
        <taxon>Fabales</taxon>
        <taxon>Fabaceae</taxon>
        <taxon>Papilionoideae</taxon>
        <taxon>50 kb inversion clade</taxon>
        <taxon>NPAAA clade</taxon>
        <taxon>indigoferoid/millettioid clade</taxon>
        <taxon>Phaseoleae</taxon>
        <taxon>Glycine</taxon>
        <taxon>Glycine subgen. Soja</taxon>
    </lineage>
</organism>
<reference evidence="1" key="1">
    <citation type="submission" date="2014-07" db="EMBL/GenBank/DDBJ databases">
        <title>Identification of a novel salt tolerance gene in wild soybean by whole-genome sequencing.</title>
        <authorList>
            <person name="Lam H.-M."/>
            <person name="Qi X."/>
            <person name="Li M.-W."/>
            <person name="Liu X."/>
            <person name="Xie M."/>
            <person name="Ni M."/>
            <person name="Xu X."/>
        </authorList>
    </citation>
    <scope>NUCLEOTIDE SEQUENCE [LARGE SCALE GENOMIC DNA]</scope>
    <source>
        <tissue evidence="1">Root</tissue>
    </source>
</reference>
<protein>
    <submittedName>
        <fullName evidence="1">Uncharacterized protein</fullName>
    </submittedName>
</protein>
<sequence length="88" mass="9996">QGMKFNRVDCVVWLLHESSRSFSEAINSLGLARSGPALAMAWIGKDVHEWHRRIAYQVAVHALIKAAIDLEILLSHERLNEFSPVKEM</sequence>
<dbReference type="Proteomes" id="UP000053555">
    <property type="component" value="Unassembled WGS sequence"/>
</dbReference>
<proteinExistence type="predicted"/>
<dbReference type="EMBL" id="KN663542">
    <property type="protein sequence ID" value="KHN12042.1"/>
    <property type="molecule type" value="Genomic_DNA"/>
</dbReference>
<accession>A0A0B2PWW1</accession>
<dbReference type="AlphaFoldDB" id="A0A0B2PWW1"/>
<evidence type="ECO:0000313" key="1">
    <source>
        <dbReference type="EMBL" id="KHN12042.1"/>
    </source>
</evidence>